<feature type="region of interest" description="Disordered" evidence="1">
    <location>
        <begin position="1"/>
        <end position="81"/>
    </location>
</feature>
<proteinExistence type="predicted"/>
<gene>
    <name evidence="2" type="ORF">CJN711_LOCUS11152</name>
</gene>
<dbReference type="AlphaFoldDB" id="A0A814V3R3"/>
<dbReference type="Proteomes" id="UP000663855">
    <property type="component" value="Unassembled WGS sequence"/>
</dbReference>
<dbReference type="EMBL" id="CAJNOV010004688">
    <property type="protein sequence ID" value="CAF1183880.1"/>
    <property type="molecule type" value="Genomic_DNA"/>
</dbReference>
<feature type="compositionally biased region" description="Acidic residues" evidence="1">
    <location>
        <begin position="21"/>
        <end position="43"/>
    </location>
</feature>
<accession>A0A814V3R3</accession>
<evidence type="ECO:0000256" key="1">
    <source>
        <dbReference type="SAM" id="MobiDB-lite"/>
    </source>
</evidence>
<comment type="caution">
    <text evidence="2">The sequence shown here is derived from an EMBL/GenBank/DDBJ whole genome shotgun (WGS) entry which is preliminary data.</text>
</comment>
<sequence length="81" mass="8921">MRSLNVLMMDNTNELDKNISDGDDSNSDPDYSDIETESDDTSIDEFISKDDDPSDSDSTGVGIDISNQPESVKKNGVSWRT</sequence>
<evidence type="ECO:0000313" key="2">
    <source>
        <dbReference type="EMBL" id="CAF1183880.1"/>
    </source>
</evidence>
<name>A0A814V3R3_9BILA</name>
<reference evidence="2" key="1">
    <citation type="submission" date="2021-02" db="EMBL/GenBank/DDBJ databases">
        <authorList>
            <person name="Nowell W R."/>
        </authorList>
    </citation>
    <scope>NUCLEOTIDE SEQUENCE</scope>
</reference>
<evidence type="ECO:0000313" key="3">
    <source>
        <dbReference type="Proteomes" id="UP000663855"/>
    </source>
</evidence>
<organism evidence="2 3">
    <name type="scientific">Rotaria magnacalcarata</name>
    <dbReference type="NCBI Taxonomy" id="392030"/>
    <lineage>
        <taxon>Eukaryota</taxon>
        <taxon>Metazoa</taxon>
        <taxon>Spiralia</taxon>
        <taxon>Gnathifera</taxon>
        <taxon>Rotifera</taxon>
        <taxon>Eurotatoria</taxon>
        <taxon>Bdelloidea</taxon>
        <taxon>Philodinida</taxon>
        <taxon>Philodinidae</taxon>
        <taxon>Rotaria</taxon>
    </lineage>
</organism>
<protein>
    <submittedName>
        <fullName evidence="2">Uncharacterized protein</fullName>
    </submittedName>
</protein>